<keyword evidence="1" id="KW-0472">Membrane</keyword>
<gene>
    <name evidence="2" type="ORF">IAD04_02895</name>
</gene>
<evidence type="ECO:0000313" key="2">
    <source>
        <dbReference type="EMBL" id="HIT17313.1"/>
    </source>
</evidence>
<protein>
    <submittedName>
        <fullName evidence="2">Uncharacterized protein</fullName>
    </submittedName>
</protein>
<reference evidence="2" key="2">
    <citation type="journal article" date="2021" name="PeerJ">
        <title>Extensive microbial diversity within the chicken gut microbiome revealed by metagenomics and culture.</title>
        <authorList>
            <person name="Gilroy R."/>
            <person name="Ravi A."/>
            <person name="Getino M."/>
            <person name="Pursley I."/>
            <person name="Horton D.L."/>
            <person name="Alikhan N.F."/>
            <person name="Baker D."/>
            <person name="Gharbi K."/>
            <person name="Hall N."/>
            <person name="Watson M."/>
            <person name="Adriaenssens E.M."/>
            <person name="Foster-Nyarko E."/>
            <person name="Jarju S."/>
            <person name="Secka A."/>
            <person name="Antonio M."/>
            <person name="Oren A."/>
            <person name="Chaudhuri R.R."/>
            <person name="La Ragione R."/>
            <person name="Hildebrand F."/>
            <person name="Pallen M.J."/>
        </authorList>
    </citation>
    <scope>NUCLEOTIDE SEQUENCE</scope>
    <source>
        <strain evidence="2">14508</strain>
    </source>
</reference>
<organism evidence="2 3">
    <name type="scientific">Candidatus Caccosoma faecigallinarum</name>
    <dbReference type="NCBI Taxonomy" id="2840720"/>
    <lineage>
        <taxon>Bacteria</taxon>
        <taxon>Bacillati</taxon>
        <taxon>Bacillota</taxon>
        <taxon>Bacillota incertae sedis</taxon>
        <taxon>Candidatus Caccosoma</taxon>
    </lineage>
</organism>
<accession>A0A9D1G9P1</accession>
<sequence length="127" mass="14798">METKQKRIHQRIIYTSLIVTLIIGLLLLSFSFIFDIPYYLSITFVISGLISVGNYLLLIYKTQQSVEPLLKKTIKVSSFINIGLFALALLGLFFLFHQDKWVVFAFLFGYLILKFVIFFQYGLQIKE</sequence>
<reference evidence="2" key="1">
    <citation type="submission" date="2020-10" db="EMBL/GenBank/DDBJ databases">
        <authorList>
            <person name="Gilroy R."/>
        </authorList>
    </citation>
    <scope>NUCLEOTIDE SEQUENCE</scope>
    <source>
        <strain evidence="2">14508</strain>
    </source>
</reference>
<dbReference type="AlphaFoldDB" id="A0A9D1G9P1"/>
<name>A0A9D1G9P1_9FIRM</name>
<evidence type="ECO:0000256" key="1">
    <source>
        <dbReference type="SAM" id="Phobius"/>
    </source>
</evidence>
<feature type="transmembrane region" description="Helical" evidence="1">
    <location>
        <begin position="12"/>
        <end position="32"/>
    </location>
</feature>
<comment type="caution">
    <text evidence="2">The sequence shown here is derived from an EMBL/GenBank/DDBJ whole genome shotgun (WGS) entry which is preliminary data.</text>
</comment>
<keyword evidence="1" id="KW-1133">Transmembrane helix</keyword>
<dbReference type="EMBL" id="DVKI01000093">
    <property type="protein sequence ID" value="HIT17313.1"/>
    <property type="molecule type" value="Genomic_DNA"/>
</dbReference>
<feature type="transmembrane region" description="Helical" evidence="1">
    <location>
        <begin position="79"/>
        <end position="96"/>
    </location>
</feature>
<keyword evidence="1" id="KW-0812">Transmembrane</keyword>
<feature type="transmembrane region" description="Helical" evidence="1">
    <location>
        <begin position="102"/>
        <end position="123"/>
    </location>
</feature>
<dbReference type="Proteomes" id="UP000886893">
    <property type="component" value="Unassembled WGS sequence"/>
</dbReference>
<evidence type="ECO:0000313" key="3">
    <source>
        <dbReference type="Proteomes" id="UP000886893"/>
    </source>
</evidence>
<proteinExistence type="predicted"/>
<feature type="transmembrane region" description="Helical" evidence="1">
    <location>
        <begin position="38"/>
        <end position="58"/>
    </location>
</feature>